<protein>
    <submittedName>
        <fullName evidence="1">Uncharacterized protein</fullName>
    </submittedName>
</protein>
<organism evidence="1 2">
    <name type="scientific">Bacillus atrophaeus (strain 1942)</name>
    <dbReference type="NCBI Taxonomy" id="720555"/>
    <lineage>
        <taxon>Bacteria</taxon>
        <taxon>Bacillati</taxon>
        <taxon>Bacillota</taxon>
        <taxon>Bacilli</taxon>
        <taxon>Bacillales</taxon>
        <taxon>Bacillaceae</taxon>
        <taxon>Bacillus</taxon>
    </lineage>
</organism>
<dbReference type="Proteomes" id="UP000006867">
    <property type="component" value="Chromosome"/>
</dbReference>
<evidence type="ECO:0000313" key="2">
    <source>
        <dbReference type="Proteomes" id="UP000006867"/>
    </source>
</evidence>
<accession>A0ABM5LU83</accession>
<evidence type="ECO:0000313" key="1">
    <source>
        <dbReference type="EMBL" id="ADP31339.1"/>
    </source>
</evidence>
<dbReference type="EMBL" id="CP002207">
    <property type="protein sequence ID" value="ADP31339.1"/>
    <property type="molecule type" value="Genomic_DNA"/>
</dbReference>
<gene>
    <name evidence="1" type="ordered locus">BATR1942_01905</name>
</gene>
<reference evidence="1 2" key="1">
    <citation type="journal article" date="2011" name="Front. Microbiol.">
        <title>Genomic signatures of strain selection and enhancement in Bacillus atrophaeus var. globigii, a historical biowarfare simulant.</title>
        <authorList>
            <person name="Gibbons H.S."/>
            <person name="Broomall S.M."/>
            <person name="McNew L.A."/>
            <person name="Daligault H."/>
            <person name="Chapman C."/>
            <person name="Bruce D."/>
            <person name="Karavis M."/>
            <person name="Krepps M."/>
            <person name="McGregor P.A."/>
            <person name="Hong C."/>
            <person name="Park K.H."/>
            <person name="Akmal A."/>
            <person name="Feldman A."/>
            <person name="Lin J.S."/>
            <person name="Chang W.E."/>
            <person name="Higgs B.W."/>
            <person name="Demirev P."/>
            <person name="Lindquist J."/>
            <person name="Liem A."/>
            <person name="Fochler E."/>
            <person name="Read T.D."/>
            <person name="Tapia R."/>
            <person name="Johnson S."/>
            <person name="Bishop-Lilly K.A."/>
            <person name="Detter C."/>
            <person name="Han C."/>
            <person name="Sozhamannan S."/>
            <person name="Rosenzweig C.N."/>
            <person name="Skowronski E.W."/>
        </authorList>
    </citation>
    <scope>NUCLEOTIDE SEQUENCE [LARGE SCALE GENOMIC DNA]</scope>
    <source>
        <strain evidence="1 2">1942</strain>
    </source>
</reference>
<keyword evidence="2" id="KW-1185">Reference proteome</keyword>
<name>A0ABM5LU83_BACA1</name>
<proteinExistence type="predicted"/>
<sequence length="49" mass="5881">MLFSFYKTTKLVKAQHKESKGFIQQNRNHTVWKTIYPAPDMKEEPDVRI</sequence>